<comment type="similarity">
    <text evidence="1">Belongs to the 'phage' integrase family.</text>
</comment>
<keyword evidence="3" id="KW-0238">DNA-binding</keyword>
<dbReference type="SUPFAM" id="SSF56349">
    <property type="entry name" value="DNA breaking-rejoining enzymes"/>
    <property type="match status" value="1"/>
</dbReference>
<organism evidence="6 7">
    <name type="scientific">Psychrobacter piscatorii</name>
    <dbReference type="NCBI Taxonomy" id="554343"/>
    <lineage>
        <taxon>Bacteria</taxon>
        <taxon>Pseudomonadati</taxon>
        <taxon>Pseudomonadota</taxon>
        <taxon>Gammaproteobacteria</taxon>
        <taxon>Moraxellales</taxon>
        <taxon>Moraxellaceae</taxon>
        <taxon>Psychrobacter</taxon>
    </lineage>
</organism>
<sequence length="391" mass="45003">MNGFAVRTNKTSKSYLVNKRIDGKLQRKVFSDCSHITLQDARDRSMSIISDLMQGIDPFDKPAPELTAPTLREAYAYYLASKPTLKVSSIKSYNRQINRNLECWLDISMNDIMQGDITNKHLELSKHSLSQANGTFRALSAIWNFSRLSFLDKNEMPIIKPNPVEILTAKKAWNTIKPRTRHLSDDNMGHYVKVLLDFKSEDFHNMMPHSNNARDIMLLFLCTGIRANENYTLRWDSIDLQHGCMTILDTKNSDILSVPLGKVMVAMLNNRNKYKQDEPWLFPSRIKECDGNLTDISKQYTNIGKLAGIHITPHDLRRTFSTVADDLNLNISVIKRLINHRASRSSDDVTLQYIQVSQKRLRAAMNDIEVFIFNEAGMTQDEVIERLYHIY</sequence>
<keyword evidence="4" id="KW-0233">DNA recombination</keyword>
<dbReference type="GO" id="GO:0015074">
    <property type="term" value="P:DNA integration"/>
    <property type="evidence" value="ECO:0007669"/>
    <property type="project" value="UniProtKB-KW"/>
</dbReference>
<dbReference type="PANTHER" id="PTHR30629:SF2">
    <property type="entry name" value="PROPHAGE INTEGRASE INTS-RELATED"/>
    <property type="match status" value="1"/>
</dbReference>
<dbReference type="PANTHER" id="PTHR30629">
    <property type="entry name" value="PROPHAGE INTEGRASE"/>
    <property type="match status" value="1"/>
</dbReference>
<dbReference type="Gene3D" id="3.30.160.390">
    <property type="entry name" value="Integrase, DNA-binding domain"/>
    <property type="match status" value="1"/>
</dbReference>
<dbReference type="InterPro" id="IPR013762">
    <property type="entry name" value="Integrase-like_cat_sf"/>
</dbReference>
<evidence type="ECO:0000256" key="3">
    <source>
        <dbReference type="ARBA" id="ARBA00023125"/>
    </source>
</evidence>
<dbReference type="InterPro" id="IPR011010">
    <property type="entry name" value="DNA_brk_join_enz"/>
</dbReference>
<dbReference type="GO" id="GO:0006310">
    <property type="term" value="P:DNA recombination"/>
    <property type="evidence" value="ECO:0007669"/>
    <property type="project" value="UniProtKB-KW"/>
</dbReference>
<dbReference type="InterPro" id="IPR038488">
    <property type="entry name" value="Integrase_DNA-bd_sf"/>
</dbReference>
<dbReference type="Proteomes" id="UP000051202">
    <property type="component" value="Unassembled WGS sequence"/>
</dbReference>
<evidence type="ECO:0000256" key="4">
    <source>
        <dbReference type="ARBA" id="ARBA00023172"/>
    </source>
</evidence>
<evidence type="ECO:0000256" key="1">
    <source>
        <dbReference type="ARBA" id="ARBA00008857"/>
    </source>
</evidence>
<gene>
    <name evidence="6" type="ORF">AS194_04835</name>
</gene>
<evidence type="ECO:0000313" key="6">
    <source>
        <dbReference type="EMBL" id="KRU23258.1"/>
    </source>
</evidence>
<dbReference type="GO" id="GO:0003677">
    <property type="term" value="F:DNA binding"/>
    <property type="evidence" value="ECO:0007669"/>
    <property type="project" value="UniProtKB-KW"/>
</dbReference>
<dbReference type="InterPro" id="IPR050808">
    <property type="entry name" value="Phage_Integrase"/>
</dbReference>
<dbReference type="InterPro" id="IPR002104">
    <property type="entry name" value="Integrase_catalytic"/>
</dbReference>
<keyword evidence="2" id="KW-0229">DNA integration</keyword>
<evidence type="ECO:0000256" key="2">
    <source>
        <dbReference type="ARBA" id="ARBA00022908"/>
    </source>
</evidence>
<name>A0A0T6DU07_9GAMM</name>
<dbReference type="EMBL" id="LNDJ01000047">
    <property type="protein sequence ID" value="KRU23258.1"/>
    <property type="molecule type" value="Genomic_DNA"/>
</dbReference>
<dbReference type="AlphaFoldDB" id="A0A0T6DU07"/>
<dbReference type="PROSITE" id="PS51898">
    <property type="entry name" value="TYR_RECOMBINASE"/>
    <property type="match status" value="1"/>
</dbReference>
<evidence type="ECO:0000313" key="7">
    <source>
        <dbReference type="Proteomes" id="UP000051202"/>
    </source>
</evidence>
<dbReference type="InterPro" id="IPR010998">
    <property type="entry name" value="Integrase_recombinase_N"/>
</dbReference>
<feature type="domain" description="Tyr recombinase" evidence="5">
    <location>
        <begin position="178"/>
        <end position="366"/>
    </location>
</feature>
<dbReference type="Pfam" id="PF00589">
    <property type="entry name" value="Phage_integrase"/>
    <property type="match status" value="1"/>
</dbReference>
<comment type="caution">
    <text evidence="6">The sequence shown here is derived from an EMBL/GenBank/DDBJ whole genome shotgun (WGS) entry which is preliminary data.</text>
</comment>
<keyword evidence="7" id="KW-1185">Reference proteome</keyword>
<reference evidence="6 7" key="1">
    <citation type="submission" date="2015-11" db="EMBL/GenBank/DDBJ databases">
        <title>Permanent draft genome of Psychrobacter piscatorii LQ58.</title>
        <authorList>
            <person name="Zhou M."/>
            <person name="Dong B."/>
            <person name="Liu Q."/>
        </authorList>
    </citation>
    <scope>NUCLEOTIDE SEQUENCE [LARGE SCALE GENOMIC DNA]</scope>
    <source>
        <strain evidence="6 7">LQ58</strain>
    </source>
</reference>
<dbReference type="STRING" id="554343.AS194_04835"/>
<evidence type="ECO:0000259" key="5">
    <source>
        <dbReference type="PROSITE" id="PS51898"/>
    </source>
</evidence>
<proteinExistence type="inferred from homology"/>
<dbReference type="Gene3D" id="1.10.150.130">
    <property type="match status" value="1"/>
</dbReference>
<accession>A0A0T6DU07</accession>
<dbReference type="Gene3D" id="1.10.443.10">
    <property type="entry name" value="Intergrase catalytic core"/>
    <property type="match status" value="1"/>
</dbReference>
<protein>
    <recommendedName>
        <fullName evidence="5">Tyr recombinase domain-containing protein</fullName>
    </recommendedName>
</protein>